<dbReference type="PANTHER" id="PTHR38011:SF11">
    <property type="entry name" value="2,5-DIAMINO-6-RIBOSYLAMINO-4(3H)-PYRIMIDINONE 5'-PHOSPHATE REDUCTASE"/>
    <property type="match status" value="1"/>
</dbReference>
<dbReference type="EMBL" id="JBHUHT010000013">
    <property type="protein sequence ID" value="MFD2096839.1"/>
    <property type="molecule type" value="Genomic_DNA"/>
</dbReference>
<keyword evidence="3" id="KW-1185">Reference proteome</keyword>
<dbReference type="RefSeq" id="WP_345339542.1">
    <property type="nucleotide sequence ID" value="NZ_BAABLI010000009.1"/>
</dbReference>
<reference evidence="3" key="1">
    <citation type="journal article" date="2019" name="Int. J. Syst. Evol. Microbiol.">
        <title>The Global Catalogue of Microorganisms (GCM) 10K type strain sequencing project: providing services to taxonomists for standard genome sequencing and annotation.</title>
        <authorList>
            <consortium name="The Broad Institute Genomics Platform"/>
            <consortium name="The Broad Institute Genome Sequencing Center for Infectious Disease"/>
            <person name="Wu L."/>
            <person name="Ma J."/>
        </authorList>
    </citation>
    <scope>NUCLEOTIDE SEQUENCE [LARGE SCALE GENOMIC DNA]</scope>
    <source>
        <strain evidence="3">CGMCC 1.10992</strain>
    </source>
</reference>
<feature type="domain" description="Bacterial bifunctional deaminase-reductase C-terminal" evidence="1">
    <location>
        <begin position="4"/>
        <end position="167"/>
    </location>
</feature>
<dbReference type="Proteomes" id="UP001597380">
    <property type="component" value="Unassembled WGS sequence"/>
</dbReference>
<sequence>MTNIVYIAQSLDGYIAGPNGELDWLEQIDNPTHDDFGFTEFMSQVDALIMGRNTYEKVLSFGQWPYDKPVYVASSQLTEIPETLNGKAFIVNGSPHQMLSKLKAEGHSAFYIDGGALIQSFIREDLIDELIITTVPVILGEGIRLFGHSEKSVRLKLTSSGVLLNQLVKTHYVVER</sequence>
<dbReference type="InterPro" id="IPR024072">
    <property type="entry name" value="DHFR-like_dom_sf"/>
</dbReference>
<accession>A0ABW4XPR0</accession>
<dbReference type="Pfam" id="PF01872">
    <property type="entry name" value="RibD_C"/>
    <property type="match status" value="1"/>
</dbReference>
<gene>
    <name evidence="2" type="ORF">ACFSJ3_12650</name>
</gene>
<comment type="caution">
    <text evidence="2">The sequence shown here is derived from an EMBL/GenBank/DDBJ whole genome shotgun (WGS) entry which is preliminary data.</text>
</comment>
<proteinExistence type="predicted"/>
<dbReference type="InterPro" id="IPR002734">
    <property type="entry name" value="RibDG_C"/>
</dbReference>
<name>A0ABW4XPR0_9GAMM</name>
<dbReference type="Gene3D" id="3.40.430.10">
    <property type="entry name" value="Dihydrofolate Reductase, subunit A"/>
    <property type="match status" value="1"/>
</dbReference>
<evidence type="ECO:0000313" key="2">
    <source>
        <dbReference type="EMBL" id="MFD2096839.1"/>
    </source>
</evidence>
<evidence type="ECO:0000313" key="3">
    <source>
        <dbReference type="Proteomes" id="UP001597380"/>
    </source>
</evidence>
<dbReference type="SUPFAM" id="SSF53597">
    <property type="entry name" value="Dihydrofolate reductase-like"/>
    <property type="match status" value="1"/>
</dbReference>
<protein>
    <submittedName>
        <fullName evidence="2">Dihydrofolate reductase family protein</fullName>
    </submittedName>
</protein>
<dbReference type="PANTHER" id="PTHR38011">
    <property type="entry name" value="DIHYDROFOLATE REDUCTASE FAMILY PROTEIN (AFU_ORTHOLOGUE AFUA_8G06820)"/>
    <property type="match status" value="1"/>
</dbReference>
<dbReference type="InterPro" id="IPR050765">
    <property type="entry name" value="Riboflavin_Biosynth_HTPR"/>
</dbReference>
<evidence type="ECO:0000259" key="1">
    <source>
        <dbReference type="Pfam" id="PF01872"/>
    </source>
</evidence>
<organism evidence="2 3">
    <name type="scientific">Corallincola platygyrae</name>
    <dbReference type="NCBI Taxonomy" id="1193278"/>
    <lineage>
        <taxon>Bacteria</taxon>
        <taxon>Pseudomonadati</taxon>
        <taxon>Pseudomonadota</taxon>
        <taxon>Gammaproteobacteria</taxon>
        <taxon>Alteromonadales</taxon>
        <taxon>Psychromonadaceae</taxon>
        <taxon>Corallincola</taxon>
    </lineage>
</organism>